<dbReference type="Gene3D" id="1.10.10.10">
    <property type="entry name" value="Winged helix-like DNA-binding domain superfamily/Winged helix DNA-binding domain"/>
    <property type="match status" value="1"/>
</dbReference>
<dbReference type="FunFam" id="1.10.10.10:FF:000162">
    <property type="entry name" value="Regulator of G-protein signaling 6"/>
    <property type="match status" value="1"/>
</dbReference>
<keyword evidence="6" id="KW-1185">Reference proteome</keyword>
<dbReference type="InterPro" id="IPR034483">
    <property type="entry name" value="RGS_Egl-10"/>
</dbReference>
<dbReference type="EMBL" id="LSRL02000694">
    <property type="protein sequence ID" value="TDG40053.1"/>
    <property type="molecule type" value="Genomic_DNA"/>
</dbReference>
<protein>
    <recommendedName>
        <fullName evidence="7">Regulator of G-protein signaling 7</fullName>
    </recommendedName>
</protein>
<dbReference type="PRINTS" id="PR01301">
    <property type="entry name" value="RGSPROTEIN"/>
</dbReference>
<dbReference type="SMART" id="SM00315">
    <property type="entry name" value="RGS"/>
    <property type="match status" value="1"/>
</dbReference>
<dbReference type="InterPro" id="IPR036388">
    <property type="entry name" value="WH-like_DNA-bd_sf"/>
</dbReference>
<dbReference type="Pfam" id="PF00631">
    <property type="entry name" value="G-gamma"/>
    <property type="match status" value="1"/>
</dbReference>
<organism evidence="5 6">
    <name type="scientific">Drosophila navojoa</name>
    <name type="common">Fruit fly</name>
    <dbReference type="NCBI Taxonomy" id="7232"/>
    <lineage>
        <taxon>Eukaryota</taxon>
        <taxon>Metazoa</taxon>
        <taxon>Ecdysozoa</taxon>
        <taxon>Arthropoda</taxon>
        <taxon>Hexapoda</taxon>
        <taxon>Insecta</taxon>
        <taxon>Pterygota</taxon>
        <taxon>Neoptera</taxon>
        <taxon>Endopterygota</taxon>
        <taxon>Diptera</taxon>
        <taxon>Brachycera</taxon>
        <taxon>Muscomorpha</taxon>
        <taxon>Ephydroidea</taxon>
        <taxon>Drosophilidae</taxon>
        <taxon>Drosophila</taxon>
    </lineage>
</organism>
<dbReference type="GO" id="GO:0007186">
    <property type="term" value="P:G protein-coupled receptor signaling pathway"/>
    <property type="evidence" value="ECO:0007669"/>
    <property type="project" value="InterPro"/>
</dbReference>
<dbReference type="OMA" id="AWIMKNL"/>
<dbReference type="SMART" id="SM00224">
    <property type="entry name" value="GGL"/>
    <property type="match status" value="1"/>
</dbReference>
<feature type="compositionally biased region" description="Low complexity" evidence="2">
    <location>
        <begin position="203"/>
        <end position="223"/>
    </location>
</feature>
<dbReference type="InterPro" id="IPR047017">
    <property type="entry name" value="RGS6/7/9/11_DHEX_sf"/>
</dbReference>
<dbReference type="GO" id="GO:0035556">
    <property type="term" value="P:intracellular signal transduction"/>
    <property type="evidence" value="ECO:0007669"/>
    <property type="project" value="InterPro"/>
</dbReference>
<feature type="region of interest" description="Disordered" evidence="2">
    <location>
        <begin position="1"/>
        <end position="47"/>
    </location>
</feature>
<dbReference type="InterPro" id="IPR015898">
    <property type="entry name" value="G-protein_gamma-like_dom"/>
</dbReference>
<dbReference type="AlphaFoldDB" id="A0A484AUK1"/>
<evidence type="ECO:0000256" key="2">
    <source>
        <dbReference type="SAM" id="MobiDB-lite"/>
    </source>
</evidence>
<dbReference type="SUPFAM" id="SSF48670">
    <property type="entry name" value="Transducin (heterotrimeric G protein), gamma chain"/>
    <property type="match status" value="1"/>
</dbReference>
<dbReference type="SMART" id="SM01224">
    <property type="entry name" value="G_gamma"/>
    <property type="match status" value="1"/>
</dbReference>
<feature type="compositionally biased region" description="Pro residues" evidence="2">
    <location>
        <begin position="29"/>
        <end position="43"/>
    </location>
</feature>
<feature type="compositionally biased region" description="Polar residues" evidence="2">
    <location>
        <begin position="1"/>
        <end position="21"/>
    </location>
</feature>
<dbReference type="STRING" id="7232.A0A484AUK1"/>
<dbReference type="OrthoDB" id="196547at2759"/>
<dbReference type="SUPFAM" id="SSF46785">
    <property type="entry name" value="Winged helix' DNA-binding domain"/>
    <property type="match status" value="1"/>
</dbReference>
<feature type="compositionally biased region" description="Low complexity" evidence="2">
    <location>
        <begin position="155"/>
        <end position="188"/>
    </location>
</feature>
<sequence>MVTMNSEADKTQSSTQATNALAMSSAPKSPVPAPAPAPTPAPNLEPTVTPVPAIAVEAPAATEVAIPAAEPTEIVAAATVAAAAAATTEATTTTTTVSSSVSNGNNNATATADAAAATVASAAATIAEPGQQLVDTANANSSNSSEVIPVAVTTTNTTSNSNSASNSASSSSSASSNSNNCTATVAAATPPPSSKTVSIRDATPPSGSGTSTTKSSGLLSVGSNHHHHHHHSSSSQSQSQSQPQPQSQSQSQSAQSQPPAAPSVPQQPPHHQRGSKNEDAPNILVYKKMEAIIEKMQAESGGVAVRTVKAFMSKVPSVFTGADLVAWILKNFDVEDVTEALHFAHLLSSHGYIFPIDDHALTVKNDGTFYRFQTPYFWPSNCWEPENTDYAVYLCKRTMQNKTRLELADYEAENLAKLQKMFSRKWEFIFMQAESQSKVAKKRDKLERKVLDSQERAFWDVHRPMPGCVNTTEIDIKKAYRRGGSSHGTGSAGASVAKNPVEQLTRIIALRKQKLERRTIKVSKAAEALVAYYDQYNEFDYFLTSPELPNPWQTDSTEMWDTEKNSKDVPVRRVKRWAFSLRELLNDPIGRDQFTKFLEKEYSGENLKFWESVQEMKALPQSEIKEAIQKIWQEFLAPDAPCPVNVDSKSVELAREAVNSPNGPNRWCFDVAASHVYHLMKSDSYSRYLRSEMYKDYVNCSRKKVKSIPNLFGVKR</sequence>
<feature type="compositionally biased region" description="Low complexity" evidence="2">
    <location>
        <begin position="233"/>
        <end position="258"/>
    </location>
</feature>
<dbReference type="InterPro" id="IPR047016">
    <property type="entry name" value="RGS6/7/9/11"/>
</dbReference>
<dbReference type="InterPro" id="IPR044926">
    <property type="entry name" value="RGS_subdomain_2"/>
</dbReference>
<dbReference type="GO" id="GO:0005737">
    <property type="term" value="C:cytoplasm"/>
    <property type="evidence" value="ECO:0007669"/>
    <property type="project" value="TreeGrafter"/>
</dbReference>
<evidence type="ECO:0008006" key="7">
    <source>
        <dbReference type="Google" id="ProtNLM"/>
    </source>
</evidence>
<dbReference type="Gene3D" id="1.10.1240.60">
    <property type="match status" value="1"/>
</dbReference>
<dbReference type="PROSITE" id="PS50186">
    <property type="entry name" value="DEP"/>
    <property type="match status" value="1"/>
</dbReference>
<dbReference type="SMART" id="SM00049">
    <property type="entry name" value="DEP"/>
    <property type="match status" value="1"/>
</dbReference>
<dbReference type="InterPro" id="IPR036284">
    <property type="entry name" value="GGL_sf"/>
</dbReference>
<evidence type="ECO:0000259" key="4">
    <source>
        <dbReference type="PROSITE" id="PS50186"/>
    </source>
</evidence>
<name>A0A484AUK1_DRONA</name>
<dbReference type="SUPFAM" id="SSF48097">
    <property type="entry name" value="Regulator of G-protein signaling, RGS"/>
    <property type="match status" value="1"/>
</dbReference>
<dbReference type="CDD" id="cd04450">
    <property type="entry name" value="DEP_RGS7-like"/>
    <property type="match status" value="1"/>
</dbReference>
<dbReference type="Proteomes" id="UP000295192">
    <property type="component" value="Unassembled WGS sequence"/>
</dbReference>
<reference evidence="5 6" key="1">
    <citation type="journal article" date="2019" name="J. Hered.">
        <title>An Improved Genome Assembly for Drosophila navojoa, the Basal Species in the mojavensis Cluster.</title>
        <authorList>
            <person name="Vanderlinde T."/>
            <person name="Dupim E.G."/>
            <person name="Nazario-Yepiz N.O."/>
            <person name="Carvalho A.B."/>
        </authorList>
    </citation>
    <scope>NUCLEOTIDE SEQUENCE [LARGE SCALE GENOMIC DNA]</scope>
    <source>
        <strain evidence="5">Navoj_Jal97</strain>
        <tissue evidence="5">Whole organism</tissue>
    </source>
</reference>
<dbReference type="InterPro" id="IPR040759">
    <property type="entry name" value="RGS_DHEX"/>
</dbReference>
<dbReference type="InterPro" id="IPR036390">
    <property type="entry name" value="WH_DNA-bd_sf"/>
</dbReference>
<dbReference type="Pfam" id="PF00610">
    <property type="entry name" value="DEP"/>
    <property type="match status" value="1"/>
</dbReference>
<dbReference type="CDD" id="cd00068">
    <property type="entry name" value="GGL"/>
    <property type="match status" value="1"/>
</dbReference>
<dbReference type="Pfam" id="PF00615">
    <property type="entry name" value="RGS"/>
    <property type="match status" value="1"/>
</dbReference>
<feature type="domain" description="DEP" evidence="4">
    <location>
        <begin position="299"/>
        <end position="374"/>
    </location>
</feature>
<dbReference type="GO" id="GO:0009968">
    <property type="term" value="P:negative regulation of signal transduction"/>
    <property type="evidence" value="ECO:0007669"/>
    <property type="project" value="UniProtKB-KW"/>
</dbReference>
<gene>
    <name evidence="5" type="ORF">AWZ03_013525</name>
</gene>
<evidence type="ECO:0000259" key="3">
    <source>
        <dbReference type="PROSITE" id="PS50132"/>
    </source>
</evidence>
<dbReference type="PROSITE" id="PS50132">
    <property type="entry name" value="RGS"/>
    <property type="match status" value="1"/>
</dbReference>
<dbReference type="GO" id="GO:0005096">
    <property type="term" value="F:GTPase activator activity"/>
    <property type="evidence" value="ECO:0007669"/>
    <property type="project" value="TreeGrafter"/>
</dbReference>
<evidence type="ECO:0000256" key="1">
    <source>
        <dbReference type="ARBA" id="ARBA00022700"/>
    </source>
</evidence>
<dbReference type="InterPro" id="IPR036305">
    <property type="entry name" value="RGS_sf"/>
</dbReference>
<keyword evidence="1" id="KW-0734">Signal transduction inhibitor</keyword>
<dbReference type="GO" id="GO:0008277">
    <property type="term" value="P:regulation of G protein-coupled receptor signaling pathway"/>
    <property type="evidence" value="ECO:0007669"/>
    <property type="project" value="InterPro"/>
</dbReference>
<dbReference type="CDD" id="cd08705">
    <property type="entry name" value="RGS_R7-like"/>
    <property type="match status" value="1"/>
</dbReference>
<feature type="compositionally biased region" description="Pro residues" evidence="2">
    <location>
        <begin position="259"/>
        <end position="268"/>
    </location>
</feature>
<dbReference type="PANTHER" id="PTHR45746:SF6">
    <property type="entry name" value="LP21163P"/>
    <property type="match status" value="1"/>
</dbReference>
<proteinExistence type="predicted"/>
<feature type="region of interest" description="Disordered" evidence="2">
    <location>
        <begin position="155"/>
        <end position="281"/>
    </location>
</feature>
<dbReference type="Gene3D" id="4.10.260.10">
    <property type="entry name" value="Transducin (heterotrimeric G protein), gamma chain"/>
    <property type="match status" value="1"/>
</dbReference>
<accession>A0A484AUK1</accession>
<feature type="domain" description="RGS" evidence="3">
    <location>
        <begin position="580"/>
        <end position="698"/>
    </location>
</feature>
<dbReference type="PANTHER" id="PTHR45746">
    <property type="entry name" value="LP21163P"/>
    <property type="match status" value="1"/>
</dbReference>
<dbReference type="GO" id="GO:0043005">
    <property type="term" value="C:neuron projection"/>
    <property type="evidence" value="ECO:0007669"/>
    <property type="project" value="TreeGrafter"/>
</dbReference>
<evidence type="ECO:0000313" key="6">
    <source>
        <dbReference type="Proteomes" id="UP000295192"/>
    </source>
</evidence>
<evidence type="ECO:0000313" key="5">
    <source>
        <dbReference type="EMBL" id="TDG40053.1"/>
    </source>
</evidence>
<dbReference type="InterPro" id="IPR016137">
    <property type="entry name" value="RGS"/>
</dbReference>
<dbReference type="Pfam" id="PF18148">
    <property type="entry name" value="RGS_DHEX"/>
    <property type="match status" value="1"/>
</dbReference>
<dbReference type="InterPro" id="IPR000591">
    <property type="entry name" value="DEP_dom"/>
</dbReference>
<dbReference type="FunFam" id="1.10.1240.60:FF:000001">
    <property type="entry name" value="Regulator of G-protein signaling 6"/>
    <property type="match status" value="1"/>
</dbReference>
<dbReference type="Gene3D" id="1.10.167.10">
    <property type="entry name" value="Regulator of G-protein Signalling 4, domain 2"/>
    <property type="match status" value="1"/>
</dbReference>
<comment type="caution">
    <text evidence="5">The sequence shown here is derived from an EMBL/GenBank/DDBJ whole genome shotgun (WGS) entry which is preliminary data.</text>
</comment>